<gene>
    <name evidence="2" type="ORF">GPM918_LOCUS21110</name>
    <name evidence="3" type="ORF">SRO942_LOCUS21107</name>
</gene>
<dbReference type="PANTHER" id="PTHR35258">
    <property type="entry name" value="SPERMATOGENESIS-ASSOCIATED PROTEIN 22"/>
    <property type="match status" value="1"/>
</dbReference>
<accession>A0A814SLC5</accession>
<sequence>MYKSPRFESLNKMPQGTSSSSFSIPSTMLKSQRTVSTDHAPPPLSDHLQTTLGSDRVVPAMTSNNRQQTQRRQIQNTINAPSPNNWTNSTMEYNVPTAVHPSLPSQKRKRHDIRETKFVGSQDNSLRVITTSIQGMKYWSQQKFSFPIIFEIYGTLASQVTNIKDNLYIKEFYLQDKADRIRCLFAEMDRSFVPAGRDLQIRIICRFEQKKHGPLARCISVRLAHDNEVVESLKLKNICQLKLKEELVTATAIEQQQNSSSRPSKSLYRVDK</sequence>
<feature type="region of interest" description="Disordered" evidence="1">
    <location>
        <begin position="1"/>
        <end position="46"/>
    </location>
</feature>
<evidence type="ECO:0000313" key="2">
    <source>
        <dbReference type="EMBL" id="CAF1149630.1"/>
    </source>
</evidence>
<protein>
    <recommendedName>
        <fullName evidence="5">Spermatogenesis associated 22</fullName>
    </recommendedName>
</protein>
<dbReference type="InterPro" id="IPR033536">
    <property type="entry name" value="Spata22"/>
</dbReference>
<evidence type="ECO:0000256" key="1">
    <source>
        <dbReference type="SAM" id="MobiDB-lite"/>
    </source>
</evidence>
<evidence type="ECO:0000313" key="3">
    <source>
        <dbReference type="EMBL" id="CAF3913167.1"/>
    </source>
</evidence>
<dbReference type="PANTHER" id="PTHR35258:SF1">
    <property type="entry name" value="SPERMATOGENESIS-ASSOCIATED PROTEIN 22"/>
    <property type="match status" value="1"/>
</dbReference>
<reference evidence="2" key="1">
    <citation type="submission" date="2021-02" db="EMBL/GenBank/DDBJ databases">
        <authorList>
            <person name="Nowell W R."/>
        </authorList>
    </citation>
    <scope>NUCLEOTIDE SEQUENCE</scope>
</reference>
<dbReference type="AlphaFoldDB" id="A0A814SLC5"/>
<dbReference type="GO" id="GO:0000711">
    <property type="term" value="P:meiotic DNA repair synthesis"/>
    <property type="evidence" value="ECO:0007669"/>
    <property type="project" value="InterPro"/>
</dbReference>
<dbReference type="EMBL" id="CAJOBC010006859">
    <property type="protein sequence ID" value="CAF3913167.1"/>
    <property type="molecule type" value="Genomic_DNA"/>
</dbReference>
<keyword evidence="4" id="KW-1185">Reference proteome</keyword>
<dbReference type="Proteomes" id="UP000681722">
    <property type="component" value="Unassembled WGS sequence"/>
</dbReference>
<comment type="caution">
    <text evidence="2">The sequence shown here is derived from an EMBL/GenBank/DDBJ whole genome shotgun (WGS) entry which is preliminary data.</text>
</comment>
<dbReference type="EMBL" id="CAJNOQ010006859">
    <property type="protein sequence ID" value="CAF1149630.1"/>
    <property type="molecule type" value="Genomic_DNA"/>
</dbReference>
<evidence type="ECO:0000313" key="4">
    <source>
        <dbReference type="Proteomes" id="UP000663829"/>
    </source>
</evidence>
<dbReference type="OrthoDB" id="10028206at2759"/>
<organism evidence="2 4">
    <name type="scientific">Didymodactylos carnosus</name>
    <dbReference type="NCBI Taxonomy" id="1234261"/>
    <lineage>
        <taxon>Eukaryota</taxon>
        <taxon>Metazoa</taxon>
        <taxon>Spiralia</taxon>
        <taxon>Gnathifera</taxon>
        <taxon>Rotifera</taxon>
        <taxon>Eurotatoria</taxon>
        <taxon>Bdelloidea</taxon>
        <taxon>Philodinida</taxon>
        <taxon>Philodinidae</taxon>
        <taxon>Didymodactylos</taxon>
    </lineage>
</organism>
<dbReference type="Proteomes" id="UP000663829">
    <property type="component" value="Unassembled WGS sequence"/>
</dbReference>
<proteinExistence type="predicted"/>
<dbReference type="GO" id="GO:0007276">
    <property type="term" value="P:gamete generation"/>
    <property type="evidence" value="ECO:0007669"/>
    <property type="project" value="InterPro"/>
</dbReference>
<evidence type="ECO:0008006" key="5">
    <source>
        <dbReference type="Google" id="ProtNLM"/>
    </source>
</evidence>
<dbReference type="GO" id="GO:0051445">
    <property type="term" value="P:regulation of meiotic cell cycle"/>
    <property type="evidence" value="ECO:0007669"/>
    <property type="project" value="TreeGrafter"/>
</dbReference>
<feature type="compositionally biased region" description="Polar residues" evidence="1">
    <location>
        <begin position="28"/>
        <end position="37"/>
    </location>
</feature>
<name>A0A814SLC5_9BILA</name>
<dbReference type="GO" id="GO:0007129">
    <property type="term" value="P:homologous chromosome pairing at meiosis"/>
    <property type="evidence" value="ECO:0007669"/>
    <property type="project" value="InterPro"/>
</dbReference>